<proteinExistence type="predicted"/>
<name>A0A840HSA8_9SPHN</name>
<accession>A0A840HSA8</accession>
<dbReference type="AlphaFoldDB" id="A0A840HSA8"/>
<dbReference type="Proteomes" id="UP000575068">
    <property type="component" value="Unassembled WGS sequence"/>
</dbReference>
<reference evidence="1 2" key="1">
    <citation type="submission" date="2020-08" db="EMBL/GenBank/DDBJ databases">
        <title>Genomic Encyclopedia of Type Strains, Phase IV (KMG-IV): sequencing the most valuable type-strain genomes for metagenomic binning, comparative biology and taxonomic classification.</title>
        <authorList>
            <person name="Goeker M."/>
        </authorList>
    </citation>
    <scope>NUCLEOTIDE SEQUENCE [LARGE SCALE GENOMIC DNA]</scope>
    <source>
        <strain evidence="1 2">DSM 7465</strain>
    </source>
</reference>
<protein>
    <recommendedName>
        <fullName evidence="3">Addiction module antidote protein</fullName>
    </recommendedName>
</protein>
<gene>
    <name evidence="1" type="ORF">HNQ99_000795</name>
</gene>
<comment type="caution">
    <text evidence="1">The sequence shown here is derived from an EMBL/GenBank/DDBJ whole genome shotgun (WGS) entry which is preliminary data.</text>
</comment>
<dbReference type="RefSeq" id="WP_184474332.1">
    <property type="nucleotide sequence ID" value="NZ_JACHOV010000002.1"/>
</dbReference>
<evidence type="ECO:0000313" key="2">
    <source>
        <dbReference type="Proteomes" id="UP000575068"/>
    </source>
</evidence>
<evidence type="ECO:0008006" key="3">
    <source>
        <dbReference type="Google" id="ProtNLM"/>
    </source>
</evidence>
<organism evidence="1 2">
    <name type="scientific">Rhizorhapis suberifaciens</name>
    <name type="common">corky root of lettuce</name>
    <dbReference type="NCBI Taxonomy" id="13656"/>
    <lineage>
        <taxon>Bacteria</taxon>
        <taxon>Pseudomonadati</taxon>
        <taxon>Pseudomonadota</taxon>
        <taxon>Alphaproteobacteria</taxon>
        <taxon>Sphingomonadales</taxon>
        <taxon>Sphingomonadaceae</taxon>
        <taxon>Rhizorhapis</taxon>
    </lineage>
</organism>
<sequence>MPLDLDLIASTPDIRGLPAAQARITLATRIAVVFNKLGRDPGPELANRLGSEGAASRFLALMSEMGSVWPEPVYVNPPCCPKLSYDEMMVLDLLTACGRADRKAFDDFLMDMLPAEARDRLYFSADAFVASYVEKPVGRKA</sequence>
<evidence type="ECO:0000313" key="1">
    <source>
        <dbReference type="EMBL" id="MBB4640507.1"/>
    </source>
</evidence>
<keyword evidence="2" id="KW-1185">Reference proteome</keyword>
<dbReference type="EMBL" id="JACHOV010000002">
    <property type="protein sequence ID" value="MBB4640507.1"/>
    <property type="molecule type" value="Genomic_DNA"/>
</dbReference>